<keyword evidence="2" id="KW-1185">Reference proteome</keyword>
<dbReference type="Proteomes" id="UP001162992">
    <property type="component" value="Chromosome 4"/>
</dbReference>
<evidence type="ECO:0000313" key="2">
    <source>
        <dbReference type="Proteomes" id="UP001162992"/>
    </source>
</evidence>
<organism evidence="1 2">
    <name type="scientific">Diphasiastrum complanatum</name>
    <name type="common">Issler's clubmoss</name>
    <name type="synonym">Lycopodium complanatum</name>
    <dbReference type="NCBI Taxonomy" id="34168"/>
    <lineage>
        <taxon>Eukaryota</taxon>
        <taxon>Viridiplantae</taxon>
        <taxon>Streptophyta</taxon>
        <taxon>Embryophyta</taxon>
        <taxon>Tracheophyta</taxon>
        <taxon>Lycopodiopsida</taxon>
        <taxon>Lycopodiales</taxon>
        <taxon>Lycopodiaceae</taxon>
        <taxon>Lycopodioideae</taxon>
        <taxon>Diphasiastrum</taxon>
    </lineage>
</organism>
<reference evidence="2" key="1">
    <citation type="journal article" date="2024" name="Proc. Natl. Acad. Sci. U.S.A.">
        <title>Extraordinary preservation of gene collinearity over three hundred million years revealed in homosporous lycophytes.</title>
        <authorList>
            <person name="Li C."/>
            <person name="Wickell D."/>
            <person name="Kuo L.Y."/>
            <person name="Chen X."/>
            <person name="Nie B."/>
            <person name="Liao X."/>
            <person name="Peng D."/>
            <person name="Ji J."/>
            <person name="Jenkins J."/>
            <person name="Williams M."/>
            <person name="Shu S."/>
            <person name="Plott C."/>
            <person name="Barry K."/>
            <person name="Rajasekar S."/>
            <person name="Grimwood J."/>
            <person name="Han X."/>
            <person name="Sun S."/>
            <person name="Hou Z."/>
            <person name="He W."/>
            <person name="Dai G."/>
            <person name="Sun C."/>
            <person name="Schmutz J."/>
            <person name="Leebens-Mack J.H."/>
            <person name="Li F.W."/>
            <person name="Wang L."/>
        </authorList>
    </citation>
    <scope>NUCLEOTIDE SEQUENCE [LARGE SCALE GENOMIC DNA]</scope>
    <source>
        <strain evidence="2">cv. PW_Plant_1</strain>
    </source>
</reference>
<protein>
    <submittedName>
        <fullName evidence="1">Uncharacterized protein</fullName>
    </submittedName>
</protein>
<sequence length="399" mass="44210">MQKMDAAVGCKAGMRRWKLNHIPAAQSNLDAHSTVDVIAAKIDPKIASTLMRHLNASAPLPNLGHVKRIKRTSVEAEVELCIILCMANETSKASAINMPEEVSGLVERYGLRPFKAVVSAVEATTKDEWESQCQLWPTSFHPNSCSRPLLEFSNEDEELVAKFMELAVEQAHVARAFGKPSNGAVIVDPSSETIIATGYDQTAQPKNPCKWDCGDGSKSTLQRDNMLLESGKLQVKGTWHPFKHAVMVAINRAAERDISLFKKGLNILAVQQNITQDPIKSEDSIISGNSDYKRQRIEESAITVDNMSTSGIETNGEELLQQDLQRPYLCTGFDVYVTREPCAMCAMALVHQRVRRVFYGIKNPKYGALGSRYKLHSQQGLNHHYTVIQVALSEDDLSS</sequence>
<evidence type="ECO:0000313" key="1">
    <source>
        <dbReference type="EMBL" id="KAJ7560698.1"/>
    </source>
</evidence>
<comment type="caution">
    <text evidence="1">The sequence shown here is derived from an EMBL/GenBank/DDBJ whole genome shotgun (WGS) entry which is preliminary data.</text>
</comment>
<gene>
    <name evidence="1" type="ORF">O6H91_04G141200</name>
</gene>
<name>A0ACC2E273_DIPCM</name>
<dbReference type="EMBL" id="CM055095">
    <property type="protein sequence ID" value="KAJ7560698.1"/>
    <property type="molecule type" value="Genomic_DNA"/>
</dbReference>
<accession>A0ACC2E273</accession>
<proteinExistence type="predicted"/>